<evidence type="ECO:0000259" key="1">
    <source>
        <dbReference type="PROSITE" id="PS51724"/>
    </source>
</evidence>
<dbReference type="InterPro" id="IPR007730">
    <property type="entry name" value="SPOR-like_dom"/>
</dbReference>
<dbReference type="SUPFAM" id="SSF110997">
    <property type="entry name" value="Sporulation related repeat"/>
    <property type="match status" value="1"/>
</dbReference>
<protein>
    <submittedName>
        <fullName evidence="2">SPOR domain-containing protein</fullName>
    </submittedName>
</protein>
<accession>A0ABY6DK25</accession>
<dbReference type="Proteomes" id="UP001061302">
    <property type="component" value="Chromosome"/>
</dbReference>
<proteinExistence type="predicted"/>
<dbReference type="InterPro" id="IPR036680">
    <property type="entry name" value="SPOR-like_sf"/>
</dbReference>
<sequence>MKKTLFLILILLFGALLFLAGLLAPLHWKNEADTGLRSAAARLGLTTPPPAHAASAAVPAPAAASTPPPAVLAEALIVPALPPAQADYGLQVAQLASYEAAQGLLAQARTQKVAARIVTVADEDGSHWYVLAAGPYPSVDAAKAARPLVARYLGVEAGMPVIVLPAAPAKPG</sequence>
<keyword evidence="3" id="KW-1185">Reference proteome</keyword>
<feature type="domain" description="SPOR" evidence="1">
    <location>
        <begin position="82"/>
        <end position="162"/>
    </location>
</feature>
<name>A0ABY6DK25_9NEIS</name>
<dbReference type="EMBL" id="CP106753">
    <property type="protein sequence ID" value="UXY14694.1"/>
    <property type="molecule type" value="Genomic_DNA"/>
</dbReference>
<dbReference type="RefSeq" id="WP_263123997.1">
    <property type="nucleotide sequence ID" value="NZ_CP106753.1"/>
</dbReference>
<reference evidence="2" key="1">
    <citation type="submission" date="2022-10" db="EMBL/GenBank/DDBJ databases">
        <title>Chitiniphilus purpureus sp. nov., a novel chitin-degrading bacterium isolated from crawfish pond sediment.</title>
        <authorList>
            <person name="Li K."/>
        </authorList>
    </citation>
    <scope>NUCLEOTIDE SEQUENCE</scope>
    <source>
        <strain evidence="2">CD1</strain>
    </source>
</reference>
<evidence type="ECO:0000313" key="3">
    <source>
        <dbReference type="Proteomes" id="UP001061302"/>
    </source>
</evidence>
<organism evidence="2 3">
    <name type="scientific">Chitiniphilus purpureus</name>
    <dbReference type="NCBI Taxonomy" id="2981137"/>
    <lineage>
        <taxon>Bacteria</taxon>
        <taxon>Pseudomonadati</taxon>
        <taxon>Pseudomonadota</taxon>
        <taxon>Betaproteobacteria</taxon>
        <taxon>Neisseriales</taxon>
        <taxon>Chitinibacteraceae</taxon>
        <taxon>Chitiniphilus</taxon>
    </lineage>
</organism>
<dbReference type="Gene3D" id="3.30.70.1070">
    <property type="entry name" value="Sporulation related repeat"/>
    <property type="match status" value="1"/>
</dbReference>
<gene>
    <name evidence="2" type="ORF">N8I74_15420</name>
</gene>
<dbReference type="PROSITE" id="PS51724">
    <property type="entry name" value="SPOR"/>
    <property type="match status" value="1"/>
</dbReference>
<evidence type="ECO:0000313" key="2">
    <source>
        <dbReference type="EMBL" id="UXY14694.1"/>
    </source>
</evidence>
<dbReference type="Pfam" id="PF05036">
    <property type="entry name" value="SPOR"/>
    <property type="match status" value="1"/>
</dbReference>